<dbReference type="AlphaFoldDB" id="A3SHP2"/>
<evidence type="ECO:0000256" key="1">
    <source>
        <dbReference type="SAM" id="Phobius"/>
    </source>
</evidence>
<comment type="caution">
    <text evidence="2">The sequence shown here is derived from an EMBL/GenBank/DDBJ whole genome shotgun (WGS) entry which is preliminary data.</text>
</comment>
<accession>A3SHP2</accession>
<dbReference type="HOGENOM" id="CLU_3348201_0_0_5"/>
<feature type="transmembrane region" description="Helical" evidence="1">
    <location>
        <begin position="6"/>
        <end position="22"/>
    </location>
</feature>
<protein>
    <submittedName>
        <fullName evidence="2">Uncharacterized protein</fullName>
    </submittedName>
</protein>
<dbReference type="EMBL" id="AALY01000001">
    <property type="protein sequence ID" value="EAP76873.1"/>
    <property type="molecule type" value="Genomic_DNA"/>
</dbReference>
<sequence length="37" mass="4512">MSDPLLRHWLYFWAILTGLCLIHKHPEKILHRVEMTL</sequence>
<gene>
    <name evidence="2" type="ORF">ISM_01250</name>
</gene>
<keyword evidence="3" id="KW-1185">Reference proteome</keyword>
<dbReference type="Proteomes" id="UP000005954">
    <property type="component" value="Unassembled WGS sequence"/>
</dbReference>
<evidence type="ECO:0000313" key="3">
    <source>
        <dbReference type="Proteomes" id="UP000005954"/>
    </source>
</evidence>
<organism evidence="2 3">
    <name type="scientific">Roseovarius nubinhibens (strain ATCC BAA-591 / DSM 15170 / ISM)</name>
    <dbReference type="NCBI Taxonomy" id="89187"/>
    <lineage>
        <taxon>Bacteria</taxon>
        <taxon>Pseudomonadati</taxon>
        <taxon>Pseudomonadota</taxon>
        <taxon>Alphaproteobacteria</taxon>
        <taxon>Rhodobacterales</taxon>
        <taxon>Roseobacteraceae</taxon>
        <taxon>Roseovarius</taxon>
    </lineage>
</organism>
<proteinExistence type="predicted"/>
<evidence type="ECO:0000313" key="2">
    <source>
        <dbReference type="EMBL" id="EAP76873.1"/>
    </source>
</evidence>
<keyword evidence="1" id="KW-0812">Transmembrane</keyword>
<keyword evidence="1" id="KW-0472">Membrane</keyword>
<reference evidence="2 3" key="1">
    <citation type="submission" date="2005-12" db="EMBL/GenBank/DDBJ databases">
        <authorList>
            <person name="Moran M.A."/>
            <person name="Ferriera S."/>
            <person name="Johnson J."/>
            <person name="Kravitz S."/>
            <person name="Halpern A."/>
            <person name="Remington K."/>
            <person name="Beeson K."/>
            <person name="Tran B."/>
            <person name="Rogers Y.-H."/>
            <person name="Friedman R."/>
            <person name="Venter J.C."/>
        </authorList>
    </citation>
    <scope>NUCLEOTIDE SEQUENCE [LARGE SCALE GENOMIC DNA]</scope>
    <source>
        <strain evidence="3">ATCC BAA-591 / DSM 15170 / ISM</strain>
    </source>
</reference>
<keyword evidence="1" id="KW-1133">Transmembrane helix</keyword>
<name>A3SHP2_ROSNI</name>